<dbReference type="AlphaFoldDB" id="A0A251TNS5"/>
<evidence type="ECO:0000313" key="4">
    <source>
        <dbReference type="Proteomes" id="UP000215914"/>
    </source>
</evidence>
<name>A0A251TNS5_HELAN</name>
<organism evidence="3 4">
    <name type="scientific">Helianthus annuus</name>
    <name type="common">Common sunflower</name>
    <dbReference type="NCBI Taxonomy" id="4232"/>
    <lineage>
        <taxon>Eukaryota</taxon>
        <taxon>Viridiplantae</taxon>
        <taxon>Streptophyta</taxon>
        <taxon>Embryophyta</taxon>
        <taxon>Tracheophyta</taxon>
        <taxon>Spermatophyta</taxon>
        <taxon>Magnoliopsida</taxon>
        <taxon>eudicotyledons</taxon>
        <taxon>Gunneridae</taxon>
        <taxon>Pentapetalae</taxon>
        <taxon>asterids</taxon>
        <taxon>campanulids</taxon>
        <taxon>Asterales</taxon>
        <taxon>Asteraceae</taxon>
        <taxon>Asteroideae</taxon>
        <taxon>Heliantheae alliance</taxon>
        <taxon>Heliantheae</taxon>
        <taxon>Helianthus</taxon>
    </lineage>
</organism>
<dbReference type="PANTHER" id="PTHR31099:SF41">
    <property type="entry name" value="TRANSPOSASE (PUTATIVE), GYPSY TYPE-RELATED"/>
    <property type="match status" value="1"/>
</dbReference>
<dbReference type="OMA" id="PDESTEC"/>
<dbReference type="PANTHER" id="PTHR31099">
    <property type="entry name" value="OS06G0165300 PROTEIN"/>
    <property type="match status" value="1"/>
</dbReference>
<keyword evidence="4" id="KW-1185">Reference proteome</keyword>
<dbReference type="InterPro" id="IPR007321">
    <property type="entry name" value="Transposase_28"/>
</dbReference>
<dbReference type="Pfam" id="PF04195">
    <property type="entry name" value="Transposase_28"/>
    <property type="match status" value="1"/>
</dbReference>
<sequence length="526" mass="57874">MSRTGRSMIHSVLTAKDLESFVETYKIPKRFSPTLPGPDESTECTPDQIALYTLAFSSCGVRYPLSPFKIALLRHFGVHFSQLHPLGFKRVVHFELSCVAVSGEPSVPLFCMFYKLISDGDWFTFAKRQNSVSRPCYSFMPTSTYPKEWKSRFIFVSTAMIPESPPPRDAEAAIEDSIPALSVAETVQWKRVCENPTRAFTFSEGILAMGGLSPSYSVHPRAFFGKKELTLWRLLQGDSRDVKFVVGDEVEPGLNRDVEVQVVGGSVQTGGPVAVEESEGASSDGEESSPDPLQAGHSDRDDEEDLESRLVCKRKAVSPKPVPAPRDIRQRLRSASGQKVPPATKAVSELPPIGVKGSLSKHLRSSSLVSAPLLGSSHDPIEIPTGLSSSRVRDKTPEVSIARIASAFEVSPHHATGTSKPSQFEGLACRSPLAPLFADALPFTYVPKWKITHSSVIGTPETARDFLSHVVPPSHRFMNSALRDDIFEDQYSMSLCESFFRGASMLQRVDDLRKENEELKGELKTS</sequence>
<evidence type="ECO:0000313" key="3">
    <source>
        <dbReference type="EMBL" id="OTG12429.1"/>
    </source>
</evidence>
<dbReference type="EMBL" id="CM007899">
    <property type="protein sequence ID" value="OTG12429.1"/>
    <property type="molecule type" value="Genomic_DNA"/>
</dbReference>
<dbReference type="InParanoid" id="A0A251TNS5"/>
<gene>
    <name evidence="3" type="ORF">HannXRQ_Chr10g0309561</name>
</gene>
<evidence type="ECO:0000259" key="2">
    <source>
        <dbReference type="Pfam" id="PF04195"/>
    </source>
</evidence>
<evidence type="ECO:0000256" key="1">
    <source>
        <dbReference type="SAM" id="MobiDB-lite"/>
    </source>
</evidence>
<proteinExistence type="predicted"/>
<feature type="region of interest" description="Disordered" evidence="1">
    <location>
        <begin position="263"/>
        <end position="349"/>
    </location>
</feature>
<feature type="compositionally biased region" description="Low complexity" evidence="1">
    <location>
        <begin position="263"/>
        <end position="275"/>
    </location>
</feature>
<accession>A0A251TNS5</accession>
<feature type="compositionally biased region" description="Acidic residues" evidence="1">
    <location>
        <begin position="276"/>
        <end position="289"/>
    </location>
</feature>
<feature type="domain" description="Transposase (putative) gypsy type" evidence="2">
    <location>
        <begin position="55"/>
        <end position="116"/>
    </location>
</feature>
<dbReference type="Proteomes" id="UP000215914">
    <property type="component" value="Chromosome 10"/>
</dbReference>
<protein>
    <recommendedName>
        <fullName evidence="2">Transposase (putative) gypsy type domain-containing protein</fullName>
    </recommendedName>
</protein>
<reference evidence="4" key="1">
    <citation type="journal article" date="2017" name="Nature">
        <title>The sunflower genome provides insights into oil metabolism, flowering and Asterid evolution.</title>
        <authorList>
            <person name="Badouin H."/>
            <person name="Gouzy J."/>
            <person name="Grassa C.J."/>
            <person name="Murat F."/>
            <person name="Staton S.E."/>
            <person name="Cottret L."/>
            <person name="Lelandais-Briere C."/>
            <person name="Owens G.L."/>
            <person name="Carrere S."/>
            <person name="Mayjonade B."/>
            <person name="Legrand L."/>
            <person name="Gill N."/>
            <person name="Kane N.C."/>
            <person name="Bowers J.E."/>
            <person name="Hubner S."/>
            <person name="Bellec A."/>
            <person name="Berard A."/>
            <person name="Berges H."/>
            <person name="Blanchet N."/>
            <person name="Boniface M.C."/>
            <person name="Brunel D."/>
            <person name="Catrice O."/>
            <person name="Chaidir N."/>
            <person name="Claudel C."/>
            <person name="Donnadieu C."/>
            <person name="Faraut T."/>
            <person name="Fievet G."/>
            <person name="Helmstetter N."/>
            <person name="King M."/>
            <person name="Knapp S.J."/>
            <person name="Lai Z."/>
            <person name="Le Paslier M.C."/>
            <person name="Lippi Y."/>
            <person name="Lorenzon L."/>
            <person name="Mandel J.R."/>
            <person name="Marage G."/>
            <person name="Marchand G."/>
            <person name="Marquand E."/>
            <person name="Bret-Mestries E."/>
            <person name="Morien E."/>
            <person name="Nambeesan S."/>
            <person name="Nguyen T."/>
            <person name="Pegot-Espagnet P."/>
            <person name="Pouilly N."/>
            <person name="Raftis F."/>
            <person name="Sallet E."/>
            <person name="Schiex T."/>
            <person name="Thomas J."/>
            <person name="Vandecasteele C."/>
            <person name="Vares D."/>
            <person name="Vear F."/>
            <person name="Vautrin S."/>
            <person name="Crespi M."/>
            <person name="Mangin B."/>
            <person name="Burke J.M."/>
            <person name="Salse J."/>
            <person name="Munos S."/>
            <person name="Vincourt P."/>
            <person name="Rieseberg L.H."/>
            <person name="Langlade N.B."/>
        </authorList>
    </citation>
    <scope>NUCLEOTIDE SEQUENCE [LARGE SCALE GENOMIC DNA]</scope>
    <source>
        <strain evidence="4">cv. SF193</strain>
    </source>
</reference>